<dbReference type="PROSITE" id="PS50070">
    <property type="entry name" value="KRINGLE_2"/>
    <property type="match status" value="1"/>
</dbReference>
<dbReference type="InterPro" id="IPR038178">
    <property type="entry name" value="Kringle_sf"/>
</dbReference>
<keyword evidence="2" id="KW-1015">Disulfide bond</keyword>
<dbReference type="OrthoDB" id="272018at2759"/>
<sequence length="430" mass="46195">TSELQRAADRHFCGDSAVVRLMDGSAAAAAAAATAAEQWVCLPVSEEMEFIESLHCVGSCGESMRCLSPKAALLLKGPGDSFHSFVKSKIPPNCSCREGTGGKGYVGCQTRTRLGRECQNWSVQTPHKHEVLQQQNHNFCRAAAGANYIWCFTTDPDLRSDVCDPLGPRTQLVQPGDLFDIVLEGRFAGPHYDIAFFKAEEETGDPCGGPEASPDITVQNAPHSLAKRLFPFVSKGTLAALVWSNVQVKAAAFGAYAVCLCSFSYFLAQDPRCSKPQNYSLHAGWLHVRGPFARKTIFEMEAGEARQVSLGGFGFSKGDSVSVMAADFDCDASVSTFAEAMQSLLSRGPQWQRDLAGALQMGTATAANLEPVSVDSSETTTTLHLPEFTLYNTGVYAACWRPKNLSVSVTAAYFNVFGQPQGDLKGLGGT</sequence>
<evidence type="ECO:0000256" key="1">
    <source>
        <dbReference type="ARBA" id="ARBA00022572"/>
    </source>
</evidence>
<dbReference type="PANTHER" id="PTHR24261:SF7">
    <property type="entry name" value="KRINGLE DOMAIN-CONTAINING PROTEIN"/>
    <property type="match status" value="1"/>
</dbReference>
<protein>
    <submittedName>
        <fullName evidence="4">Plg protein (ISS), related</fullName>
    </submittedName>
</protein>
<dbReference type="RefSeq" id="XP_013236311.1">
    <property type="nucleotide sequence ID" value="XM_013380857.1"/>
</dbReference>
<reference evidence="4" key="1">
    <citation type="submission" date="2013-10" db="EMBL/GenBank/DDBJ databases">
        <title>Genomic analysis of the causative agents of coccidiosis in chickens.</title>
        <authorList>
            <person name="Reid A.J."/>
            <person name="Blake D."/>
            <person name="Billington K."/>
            <person name="Browne H."/>
            <person name="Dunn M."/>
            <person name="Hung S."/>
            <person name="Kawahara F."/>
            <person name="Miranda-Saavedra D."/>
            <person name="Mourier T."/>
            <person name="Nagra H."/>
            <person name="Otto T.D."/>
            <person name="Rawlings N."/>
            <person name="Sanchez A."/>
            <person name="Sanders M."/>
            <person name="Subramaniam C."/>
            <person name="Tay Y."/>
            <person name="Dear P."/>
            <person name="Doerig C."/>
            <person name="Gruber A."/>
            <person name="Parkinson J."/>
            <person name="Shirley M."/>
            <person name="Wan K.L."/>
            <person name="Berriman M."/>
            <person name="Tomley F."/>
            <person name="Pain A."/>
        </authorList>
    </citation>
    <scope>NUCLEOTIDE SEQUENCE [LARGE SCALE GENOMIC DNA]</scope>
    <source>
        <strain evidence="4">Houghton</strain>
    </source>
</reference>
<name>U6LCT4_EIMTE</name>
<gene>
    <name evidence="4" type="ORF">ETH_00002165</name>
</gene>
<keyword evidence="1" id="KW-0420">Kringle</keyword>
<organism evidence="4 5">
    <name type="scientific">Eimeria tenella</name>
    <name type="common">Coccidian parasite</name>
    <dbReference type="NCBI Taxonomy" id="5802"/>
    <lineage>
        <taxon>Eukaryota</taxon>
        <taxon>Sar</taxon>
        <taxon>Alveolata</taxon>
        <taxon>Apicomplexa</taxon>
        <taxon>Conoidasida</taxon>
        <taxon>Coccidia</taxon>
        <taxon>Eucoccidiorida</taxon>
        <taxon>Eimeriorina</taxon>
        <taxon>Eimeriidae</taxon>
        <taxon>Eimeria</taxon>
    </lineage>
</organism>
<dbReference type="SMART" id="SM00130">
    <property type="entry name" value="KR"/>
    <property type="match status" value="1"/>
</dbReference>
<proteinExistence type="predicted"/>
<dbReference type="InterPro" id="IPR050759">
    <property type="entry name" value="Serine_protease_kringle"/>
</dbReference>
<dbReference type="Proteomes" id="UP000030747">
    <property type="component" value="Unassembled WGS sequence"/>
</dbReference>
<evidence type="ECO:0000313" key="4">
    <source>
        <dbReference type="EMBL" id="CDJ45565.1"/>
    </source>
</evidence>
<dbReference type="VEuPathDB" id="ToxoDB:ETH_00002165"/>
<evidence type="ECO:0000259" key="3">
    <source>
        <dbReference type="PROSITE" id="PS50070"/>
    </source>
</evidence>
<dbReference type="PANTHER" id="PTHR24261">
    <property type="entry name" value="PLASMINOGEN-RELATED"/>
    <property type="match status" value="1"/>
</dbReference>
<evidence type="ECO:0000256" key="2">
    <source>
        <dbReference type="ARBA" id="ARBA00023157"/>
    </source>
</evidence>
<dbReference type="InterPro" id="IPR013806">
    <property type="entry name" value="Kringle-like"/>
</dbReference>
<keyword evidence="5" id="KW-1185">Reference proteome</keyword>
<accession>U6LCT4</accession>
<dbReference type="Pfam" id="PF00051">
    <property type="entry name" value="Kringle"/>
    <property type="match status" value="1"/>
</dbReference>
<dbReference type="AlphaFoldDB" id="U6LCT4"/>
<dbReference type="EMBL" id="HG678373">
    <property type="protein sequence ID" value="CDJ45565.1"/>
    <property type="molecule type" value="Genomic_DNA"/>
</dbReference>
<dbReference type="Gene3D" id="2.40.20.10">
    <property type="entry name" value="Plasminogen Kringle 4"/>
    <property type="match status" value="1"/>
</dbReference>
<reference evidence="4" key="2">
    <citation type="submission" date="2013-10" db="EMBL/GenBank/DDBJ databases">
        <authorList>
            <person name="Aslett M."/>
        </authorList>
    </citation>
    <scope>NUCLEOTIDE SEQUENCE [LARGE SCALE GENOMIC DNA]</scope>
    <source>
        <strain evidence="4">Houghton</strain>
    </source>
</reference>
<dbReference type="GeneID" id="25249648"/>
<dbReference type="SUPFAM" id="SSF57440">
    <property type="entry name" value="Kringle-like"/>
    <property type="match status" value="1"/>
</dbReference>
<dbReference type="VEuPathDB" id="ToxoDB:ETH2_1510800"/>
<dbReference type="InterPro" id="IPR000001">
    <property type="entry name" value="Kringle"/>
</dbReference>
<feature type="non-terminal residue" evidence="4">
    <location>
        <position position="1"/>
    </location>
</feature>
<evidence type="ECO:0000313" key="5">
    <source>
        <dbReference type="Proteomes" id="UP000030747"/>
    </source>
</evidence>
<feature type="domain" description="Kringle" evidence="3">
    <location>
        <begin position="102"/>
        <end position="164"/>
    </location>
</feature>